<dbReference type="VEuPathDB" id="FungiDB:PV09_08862"/>
<accession>A0A0D1XB35</accession>
<evidence type="ECO:0000313" key="5">
    <source>
        <dbReference type="Proteomes" id="UP000053259"/>
    </source>
</evidence>
<dbReference type="EMBL" id="KN847577">
    <property type="protein sequence ID" value="KIV99430.1"/>
    <property type="molecule type" value="Genomic_DNA"/>
</dbReference>
<protein>
    <recommendedName>
        <fullName evidence="3">DUF7719 domain-containing protein</fullName>
    </recommendedName>
</protein>
<proteinExistence type="predicted"/>
<feature type="region of interest" description="Disordered" evidence="1">
    <location>
        <begin position="1"/>
        <end position="43"/>
    </location>
</feature>
<dbReference type="STRING" id="253628.A0A0D1XB35"/>
<dbReference type="OrthoDB" id="5597489at2759"/>
<dbReference type="InParanoid" id="A0A0D1XB35"/>
<dbReference type="InterPro" id="IPR056136">
    <property type="entry name" value="DUF7719"/>
</dbReference>
<name>A0A0D1XB35_9PEZI</name>
<feature type="transmembrane region" description="Helical" evidence="2">
    <location>
        <begin position="185"/>
        <end position="210"/>
    </location>
</feature>
<evidence type="ECO:0000259" key="3">
    <source>
        <dbReference type="Pfam" id="PF24841"/>
    </source>
</evidence>
<feature type="domain" description="DUF7719" evidence="3">
    <location>
        <begin position="183"/>
        <end position="250"/>
    </location>
</feature>
<evidence type="ECO:0000256" key="2">
    <source>
        <dbReference type="SAM" id="Phobius"/>
    </source>
</evidence>
<dbReference type="PANTHER" id="PTHR37846:SF1">
    <property type="entry name" value="DEACETYLASE-LIKE PROTEIN"/>
    <property type="match status" value="1"/>
</dbReference>
<evidence type="ECO:0000256" key="1">
    <source>
        <dbReference type="SAM" id="MobiDB-lite"/>
    </source>
</evidence>
<dbReference type="RefSeq" id="XP_016209300.1">
    <property type="nucleotide sequence ID" value="XM_016362825.1"/>
</dbReference>
<dbReference type="HOGENOM" id="CLU_074873_0_0_1"/>
<feature type="compositionally biased region" description="Low complexity" evidence="1">
    <location>
        <begin position="17"/>
        <end position="43"/>
    </location>
</feature>
<keyword evidence="2" id="KW-0472">Membrane</keyword>
<reference evidence="4 5" key="1">
    <citation type="submission" date="2015-01" db="EMBL/GenBank/DDBJ databases">
        <title>The Genome Sequence of Ochroconis gallopava CBS43764.</title>
        <authorList>
            <consortium name="The Broad Institute Genomics Platform"/>
            <person name="Cuomo C."/>
            <person name="de Hoog S."/>
            <person name="Gorbushina A."/>
            <person name="Stielow B."/>
            <person name="Teixiera M."/>
            <person name="Abouelleil A."/>
            <person name="Chapman S.B."/>
            <person name="Priest M."/>
            <person name="Young S.K."/>
            <person name="Wortman J."/>
            <person name="Nusbaum C."/>
            <person name="Birren B."/>
        </authorList>
    </citation>
    <scope>NUCLEOTIDE SEQUENCE [LARGE SCALE GENOMIC DNA]</scope>
    <source>
        <strain evidence="4 5">CBS 43764</strain>
    </source>
</reference>
<dbReference type="GeneID" id="27316835"/>
<dbReference type="Pfam" id="PF24841">
    <property type="entry name" value="DUF7719"/>
    <property type="match status" value="1"/>
</dbReference>
<gene>
    <name evidence="4" type="ORF">PV09_08862</name>
</gene>
<dbReference type="Proteomes" id="UP000053259">
    <property type="component" value="Unassembled WGS sequence"/>
</dbReference>
<sequence>MDDTTTPRNRRERRAAAKANGSNKSTGKATGTSTIASASTSANDYLNTPLPGIEYKKPDYNAARVKGHKTLYEIAAERQEELRKQGVYDKYEDKYAHGENAGDHQFWSSPGDEEPIGPLGEAFVWGVSLSMLHFTLDVLVFHQYRQEFEWREIWTRMFTMMPALFVVVYMLHTKTATRWAKLRQAFFFATSVAAGCFLIKSGNLDGYFAVMKMAPPLGTLWVWSTIEMELWWAVTHVVLVCLYMWWNGFTNF</sequence>
<keyword evidence="2" id="KW-1133">Transmembrane helix</keyword>
<keyword evidence="2" id="KW-0812">Transmembrane</keyword>
<organism evidence="4 5">
    <name type="scientific">Verruconis gallopava</name>
    <dbReference type="NCBI Taxonomy" id="253628"/>
    <lineage>
        <taxon>Eukaryota</taxon>
        <taxon>Fungi</taxon>
        <taxon>Dikarya</taxon>
        <taxon>Ascomycota</taxon>
        <taxon>Pezizomycotina</taxon>
        <taxon>Dothideomycetes</taxon>
        <taxon>Pleosporomycetidae</taxon>
        <taxon>Venturiales</taxon>
        <taxon>Sympoventuriaceae</taxon>
        <taxon>Verruconis</taxon>
    </lineage>
</organism>
<dbReference type="PANTHER" id="PTHR37846">
    <property type="entry name" value="YALI0B21296P"/>
    <property type="match status" value="1"/>
</dbReference>
<feature type="transmembrane region" description="Helical" evidence="2">
    <location>
        <begin position="230"/>
        <end position="246"/>
    </location>
</feature>
<dbReference type="AlphaFoldDB" id="A0A0D1XB35"/>
<feature type="transmembrane region" description="Helical" evidence="2">
    <location>
        <begin position="153"/>
        <end position="173"/>
    </location>
</feature>
<evidence type="ECO:0000313" key="4">
    <source>
        <dbReference type="EMBL" id="KIV99430.1"/>
    </source>
</evidence>
<keyword evidence="5" id="KW-1185">Reference proteome</keyword>